<dbReference type="AlphaFoldDB" id="A0AAV4T1F5"/>
<comment type="caution">
    <text evidence="1">The sequence shown here is derived from an EMBL/GenBank/DDBJ whole genome shotgun (WGS) entry which is preliminary data.</text>
</comment>
<proteinExistence type="predicted"/>
<accession>A0AAV4T1F5</accession>
<sequence>MFQEFKDKDDLSKQFQIVKATARNPHIICFDLSPDNKKAFIDCLRNQFLEEDEQIENDFKTRHRYSSKRGINWIIELNPMLFPRTRKLNLGWERISFQPINEE</sequence>
<name>A0AAV4T1F5_9ARAC</name>
<gene>
    <name evidence="1" type="ORF">CDAR_188301</name>
</gene>
<organism evidence="1 2">
    <name type="scientific">Caerostris darwini</name>
    <dbReference type="NCBI Taxonomy" id="1538125"/>
    <lineage>
        <taxon>Eukaryota</taxon>
        <taxon>Metazoa</taxon>
        <taxon>Ecdysozoa</taxon>
        <taxon>Arthropoda</taxon>
        <taxon>Chelicerata</taxon>
        <taxon>Arachnida</taxon>
        <taxon>Araneae</taxon>
        <taxon>Araneomorphae</taxon>
        <taxon>Entelegynae</taxon>
        <taxon>Araneoidea</taxon>
        <taxon>Araneidae</taxon>
        <taxon>Caerostris</taxon>
    </lineage>
</organism>
<keyword evidence="2" id="KW-1185">Reference proteome</keyword>
<dbReference type="Proteomes" id="UP001054837">
    <property type="component" value="Unassembled WGS sequence"/>
</dbReference>
<evidence type="ECO:0000313" key="2">
    <source>
        <dbReference type="Proteomes" id="UP001054837"/>
    </source>
</evidence>
<reference evidence="1 2" key="1">
    <citation type="submission" date="2021-06" db="EMBL/GenBank/DDBJ databases">
        <title>Caerostris darwini draft genome.</title>
        <authorList>
            <person name="Kono N."/>
            <person name="Arakawa K."/>
        </authorList>
    </citation>
    <scope>NUCLEOTIDE SEQUENCE [LARGE SCALE GENOMIC DNA]</scope>
</reference>
<dbReference type="EMBL" id="BPLQ01008855">
    <property type="protein sequence ID" value="GIY39919.1"/>
    <property type="molecule type" value="Genomic_DNA"/>
</dbReference>
<protein>
    <submittedName>
        <fullName evidence="1">Uncharacterized protein</fullName>
    </submittedName>
</protein>
<evidence type="ECO:0000313" key="1">
    <source>
        <dbReference type="EMBL" id="GIY39919.1"/>
    </source>
</evidence>